<dbReference type="PANTHER" id="PTHR22754:SF32">
    <property type="entry name" value="DISCO-INTERACTING PROTEIN 2"/>
    <property type="match status" value="1"/>
</dbReference>
<dbReference type="CDD" id="cd05931">
    <property type="entry name" value="FAAL"/>
    <property type="match status" value="1"/>
</dbReference>
<proteinExistence type="inferred from homology"/>
<dbReference type="GO" id="GO:0070566">
    <property type="term" value="F:adenylyltransferase activity"/>
    <property type="evidence" value="ECO:0007669"/>
    <property type="project" value="TreeGrafter"/>
</dbReference>
<protein>
    <recommendedName>
        <fullName evidence="3">AMP-dependent synthetase/ligase domain-containing protein</fullName>
    </recommendedName>
</protein>
<dbReference type="InterPro" id="IPR040097">
    <property type="entry name" value="FAAL/FAAC"/>
</dbReference>
<dbReference type="Gene3D" id="3.40.50.12780">
    <property type="entry name" value="N-terminal domain of ligase-like"/>
    <property type="match status" value="1"/>
</dbReference>
<dbReference type="Pfam" id="PF00501">
    <property type="entry name" value="AMP-binding"/>
    <property type="match status" value="1"/>
</dbReference>
<evidence type="ECO:0000256" key="2">
    <source>
        <dbReference type="ARBA" id="ARBA00022598"/>
    </source>
</evidence>
<name>A0A1L9AYA4_9BACT</name>
<comment type="similarity">
    <text evidence="1">Belongs to the ATP-dependent AMP-binding enzyme family.</text>
</comment>
<dbReference type="EMBL" id="MPIN01000016">
    <property type="protein sequence ID" value="OJH34956.1"/>
    <property type="molecule type" value="Genomic_DNA"/>
</dbReference>
<keyword evidence="5" id="KW-1185">Reference proteome</keyword>
<keyword evidence="2" id="KW-0436">Ligase</keyword>
<dbReference type="STRING" id="83449.BON30_40965"/>
<accession>A0A1L9AYA4</accession>
<sequence length="609" mass="66329">MKQSHGLLAEAWGVYESRTLHEALLKLDEAPATRGFTFQNERGEERFVAFPALHAESRRRGAALQALGMKKGDRLGMVIIDPEDFIATFLGALRIGVVPVPLYPPMHLGGLDSYTRQAAAILSSSGSSVLVVSAGLASIFWAFVDRVPSLARVVETSSLTGDASALREVLVTPEDLVFLQYTSGSTGTPKGVKATSGTLIANIHGFMGASLSMQPGVDTGVSWLPLQHDMGLIGFVLGPIYWQISVTFIPTLRFLKRPECWMETMHRQKATVSFAPNFAYGWLTRVAKEEELGRWSLGHVRALGVGAEPLHYDTLKRFTDKFARTGLRPDVLLPAYGLAESMLAISMKTSTEPMKVRTLDAGRFRDEGVSVPANGGEVERHIGCGKVIPGHELRVVDEKGRPCPDGVRGEILFRGPSVMEGYQEGGAEEIIDADGWLRTGDLGYLVDGELYVVGRAKDLIIIRGRNISPQTIEWEVNKLPGVRAGTTIAVAVRVDDSEGVVVMLETRIAAVKALKAEVAATVKRVIGVPPADVLCLPPGTIPKTSSGKLQRGKARRQYLEGKLGREGSRTAGAMGARLRLGLQVARSWWARARFLLRSRNTNEEEHRHE</sequence>
<dbReference type="Gene3D" id="3.30.300.30">
    <property type="match status" value="1"/>
</dbReference>
<feature type="domain" description="AMP-dependent synthetase/ligase" evidence="3">
    <location>
        <begin position="43"/>
        <end position="422"/>
    </location>
</feature>
<comment type="caution">
    <text evidence="4">The sequence shown here is derived from an EMBL/GenBank/DDBJ whole genome shotgun (WGS) entry which is preliminary data.</text>
</comment>
<dbReference type="PROSITE" id="PS00455">
    <property type="entry name" value="AMP_BINDING"/>
    <property type="match status" value="1"/>
</dbReference>
<dbReference type="InterPro" id="IPR020845">
    <property type="entry name" value="AMP-binding_CS"/>
</dbReference>
<dbReference type="PANTHER" id="PTHR22754">
    <property type="entry name" value="DISCO-INTERACTING PROTEIN 2 DIP2 -RELATED"/>
    <property type="match status" value="1"/>
</dbReference>
<dbReference type="GO" id="GO:0016874">
    <property type="term" value="F:ligase activity"/>
    <property type="evidence" value="ECO:0007669"/>
    <property type="project" value="UniProtKB-KW"/>
</dbReference>
<dbReference type="AlphaFoldDB" id="A0A1L9AYA4"/>
<evidence type="ECO:0000256" key="1">
    <source>
        <dbReference type="ARBA" id="ARBA00006432"/>
    </source>
</evidence>
<gene>
    <name evidence="4" type="ORF">BON30_40965</name>
</gene>
<evidence type="ECO:0000313" key="5">
    <source>
        <dbReference type="Proteomes" id="UP000182229"/>
    </source>
</evidence>
<reference evidence="4 5" key="2">
    <citation type="submission" date="2016-12" db="EMBL/GenBank/DDBJ databases">
        <title>Draft Genome Sequence of Cystobacter ferrugineus Strain Cbfe23.</title>
        <authorList>
            <person name="Akbar S."/>
            <person name="Dowd S.E."/>
            <person name="Stevens D.C."/>
        </authorList>
    </citation>
    <scope>NUCLEOTIDE SEQUENCE [LARGE SCALE GENOMIC DNA]</scope>
    <source>
        <strain evidence="4 5">Cbfe23</strain>
    </source>
</reference>
<dbReference type="GO" id="GO:0006633">
    <property type="term" value="P:fatty acid biosynthetic process"/>
    <property type="evidence" value="ECO:0007669"/>
    <property type="project" value="TreeGrafter"/>
</dbReference>
<dbReference type="InterPro" id="IPR042099">
    <property type="entry name" value="ANL_N_sf"/>
</dbReference>
<dbReference type="InterPro" id="IPR045851">
    <property type="entry name" value="AMP-bd_C_sf"/>
</dbReference>
<dbReference type="Proteomes" id="UP000182229">
    <property type="component" value="Unassembled WGS sequence"/>
</dbReference>
<evidence type="ECO:0000259" key="3">
    <source>
        <dbReference type="Pfam" id="PF00501"/>
    </source>
</evidence>
<dbReference type="SUPFAM" id="SSF56801">
    <property type="entry name" value="Acetyl-CoA synthetase-like"/>
    <property type="match status" value="1"/>
</dbReference>
<organism evidence="4 5">
    <name type="scientific">Cystobacter ferrugineus</name>
    <dbReference type="NCBI Taxonomy" id="83449"/>
    <lineage>
        <taxon>Bacteria</taxon>
        <taxon>Pseudomonadati</taxon>
        <taxon>Myxococcota</taxon>
        <taxon>Myxococcia</taxon>
        <taxon>Myxococcales</taxon>
        <taxon>Cystobacterineae</taxon>
        <taxon>Archangiaceae</taxon>
        <taxon>Cystobacter</taxon>
    </lineage>
</organism>
<reference evidence="5" key="1">
    <citation type="submission" date="2016-11" db="EMBL/GenBank/DDBJ databases">
        <authorList>
            <person name="Shukria A."/>
            <person name="Stevens D.C."/>
        </authorList>
    </citation>
    <scope>NUCLEOTIDE SEQUENCE [LARGE SCALE GENOMIC DNA]</scope>
    <source>
        <strain evidence="5">Cbfe23</strain>
    </source>
</reference>
<dbReference type="InterPro" id="IPR000873">
    <property type="entry name" value="AMP-dep_synth/lig_dom"/>
</dbReference>
<evidence type="ECO:0000313" key="4">
    <source>
        <dbReference type="EMBL" id="OJH34956.1"/>
    </source>
</evidence>
<dbReference type="GO" id="GO:0005886">
    <property type="term" value="C:plasma membrane"/>
    <property type="evidence" value="ECO:0007669"/>
    <property type="project" value="TreeGrafter"/>
</dbReference>